<name>A0ABR2T8I5_9ROSI</name>
<organism evidence="2 3">
    <name type="scientific">Hibiscus sabdariffa</name>
    <name type="common">roselle</name>
    <dbReference type="NCBI Taxonomy" id="183260"/>
    <lineage>
        <taxon>Eukaryota</taxon>
        <taxon>Viridiplantae</taxon>
        <taxon>Streptophyta</taxon>
        <taxon>Embryophyta</taxon>
        <taxon>Tracheophyta</taxon>
        <taxon>Spermatophyta</taxon>
        <taxon>Magnoliopsida</taxon>
        <taxon>eudicotyledons</taxon>
        <taxon>Gunneridae</taxon>
        <taxon>Pentapetalae</taxon>
        <taxon>rosids</taxon>
        <taxon>malvids</taxon>
        <taxon>Malvales</taxon>
        <taxon>Malvaceae</taxon>
        <taxon>Malvoideae</taxon>
        <taxon>Hibiscus</taxon>
    </lineage>
</organism>
<protein>
    <submittedName>
        <fullName evidence="2">Uncharacterized protein</fullName>
    </submittedName>
</protein>
<gene>
    <name evidence="2" type="ORF">V6N11_018533</name>
</gene>
<sequence>MIYLLNGGDRRWRLRTPATIVTDGWFGFIGDERGGRSATSSSTVDDDGRPEDRCGEAQRWSTAAVGSAAANGS</sequence>
<comment type="caution">
    <text evidence="2">The sequence shown here is derived from an EMBL/GenBank/DDBJ whole genome shotgun (WGS) entry which is preliminary data.</text>
</comment>
<dbReference type="EMBL" id="JBBPBN010000008">
    <property type="protein sequence ID" value="KAK9033502.1"/>
    <property type="molecule type" value="Genomic_DNA"/>
</dbReference>
<evidence type="ECO:0000256" key="1">
    <source>
        <dbReference type="SAM" id="MobiDB-lite"/>
    </source>
</evidence>
<reference evidence="2 3" key="1">
    <citation type="journal article" date="2024" name="G3 (Bethesda)">
        <title>Genome assembly of Hibiscus sabdariffa L. provides insights into metabolisms of medicinal natural products.</title>
        <authorList>
            <person name="Kim T."/>
        </authorList>
    </citation>
    <scope>NUCLEOTIDE SEQUENCE [LARGE SCALE GENOMIC DNA]</scope>
    <source>
        <strain evidence="2">TK-2024</strain>
        <tissue evidence="2">Old leaves</tissue>
    </source>
</reference>
<feature type="region of interest" description="Disordered" evidence="1">
    <location>
        <begin position="32"/>
        <end position="73"/>
    </location>
</feature>
<evidence type="ECO:0000313" key="2">
    <source>
        <dbReference type="EMBL" id="KAK9033502.1"/>
    </source>
</evidence>
<proteinExistence type="predicted"/>
<feature type="compositionally biased region" description="Basic and acidic residues" evidence="1">
    <location>
        <begin position="46"/>
        <end position="56"/>
    </location>
</feature>
<dbReference type="Proteomes" id="UP001396334">
    <property type="component" value="Unassembled WGS sequence"/>
</dbReference>
<keyword evidence="3" id="KW-1185">Reference proteome</keyword>
<evidence type="ECO:0000313" key="3">
    <source>
        <dbReference type="Proteomes" id="UP001396334"/>
    </source>
</evidence>
<accession>A0ABR2T8I5</accession>